<dbReference type="InterPro" id="IPR037066">
    <property type="entry name" value="Plug_dom_sf"/>
</dbReference>
<dbReference type="RefSeq" id="WP_072879821.1">
    <property type="nucleotide sequence ID" value="NZ_FOKU01000011.1"/>
</dbReference>
<evidence type="ECO:0000256" key="2">
    <source>
        <dbReference type="ARBA" id="ARBA00022448"/>
    </source>
</evidence>
<dbReference type="InterPro" id="IPR012910">
    <property type="entry name" value="Plug_dom"/>
</dbReference>
<dbReference type="NCBIfam" id="TIGR04056">
    <property type="entry name" value="OMP_RagA_SusC"/>
    <property type="match status" value="1"/>
</dbReference>
<evidence type="ECO:0000256" key="8">
    <source>
        <dbReference type="PROSITE-ProRule" id="PRU01360"/>
    </source>
</evidence>
<dbReference type="Pfam" id="PF07715">
    <property type="entry name" value="Plug"/>
    <property type="match status" value="1"/>
</dbReference>
<keyword evidence="7 8" id="KW-0998">Cell outer membrane</keyword>
<keyword evidence="5 9" id="KW-0732">Signal</keyword>
<evidence type="ECO:0000259" key="10">
    <source>
        <dbReference type="Pfam" id="PF07715"/>
    </source>
</evidence>
<dbReference type="InterPro" id="IPR023996">
    <property type="entry name" value="TonB-dep_OMP_SusC/RagA"/>
</dbReference>
<dbReference type="Pfam" id="PF13715">
    <property type="entry name" value="CarbopepD_reg_2"/>
    <property type="match status" value="1"/>
</dbReference>
<keyword evidence="2 8" id="KW-0813">Transport</keyword>
<protein>
    <submittedName>
        <fullName evidence="12">TonB-linked outer membrane protein, SusC/RagA family</fullName>
    </submittedName>
</protein>
<name>A0A1M6WC46_9FLAO</name>
<keyword evidence="3 8" id="KW-1134">Transmembrane beta strand</keyword>
<dbReference type="InterPro" id="IPR023997">
    <property type="entry name" value="TonB-dep_OMP_SusC/RagA_CS"/>
</dbReference>
<evidence type="ECO:0000313" key="12">
    <source>
        <dbReference type="EMBL" id="SHK91317.1"/>
    </source>
</evidence>
<gene>
    <name evidence="11" type="ORF">SAMN04487891_11166</name>
    <name evidence="12" type="ORF">SAMN05216293_2245</name>
</gene>
<keyword evidence="4 8" id="KW-0812">Transmembrane</keyword>
<organism evidence="12 13">
    <name type="scientific">Flagellimonas taeanensis</name>
    <dbReference type="NCBI Taxonomy" id="1005926"/>
    <lineage>
        <taxon>Bacteria</taxon>
        <taxon>Pseudomonadati</taxon>
        <taxon>Bacteroidota</taxon>
        <taxon>Flavobacteriia</taxon>
        <taxon>Flavobacteriales</taxon>
        <taxon>Flavobacteriaceae</taxon>
        <taxon>Flagellimonas</taxon>
    </lineage>
</organism>
<dbReference type="PROSITE" id="PS52016">
    <property type="entry name" value="TONB_DEPENDENT_REC_3"/>
    <property type="match status" value="1"/>
</dbReference>
<dbReference type="Gene3D" id="2.40.170.20">
    <property type="entry name" value="TonB-dependent receptor, beta-barrel domain"/>
    <property type="match status" value="1"/>
</dbReference>
<keyword evidence="6 8" id="KW-0472">Membrane</keyword>
<dbReference type="EMBL" id="FOKU01000011">
    <property type="protein sequence ID" value="SFC44531.1"/>
    <property type="molecule type" value="Genomic_DNA"/>
</dbReference>
<evidence type="ECO:0000313" key="14">
    <source>
        <dbReference type="Proteomes" id="UP000198940"/>
    </source>
</evidence>
<evidence type="ECO:0000256" key="7">
    <source>
        <dbReference type="ARBA" id="ARBA00023237"/>
    </source>
</evidence>
<feature type="domain" description="TonB-dependent receptor plug" evidence="10">
    <location>
        <begin position="117"/>
        <end position="239"/>
    </location>
</feature>
<accession>A0A1M6WC46</accession>
<dbReference type="SUPFAM" id="SSF49464">
    <property type="entry name" value="Carboxypeptidase regulatory domain-like"/>
    <property type="match status" value="1"/>
</dbReference>
<evidence type="ECO:0000313" key="13">
    <source>
        <dbReference type="Proteomes" id="UP000184031"/>
    </source>
</evidence>
<keyword evidence="14" id="KW-1185">Reference proteome</keyword>
<evidence type="ECO:0000256" key="1">
    <source>
        <dbReference type="ARBA" id="ARBA00004571"/>
    </source>
</evidence>
<dbReference type="PANTHER" id="PTHR30069">
    <property type="entry name" value="TONB-DEPENDENT OUTER MEMBRANE RECEPTOR"/>
    <property type="match status" value="1"/>
</dbReference>
<dbReference type="InterPro" id="IPR036942">
    <property type="entry name" value="Beta-barrel_TonB_sf"/>
</dbReference>
<evidence type="ECO:0000256" key="3">
    <source>
        <dbReference type="ARBA" id="ARBA00022452"/>
    </source>
</evidence>
<comment type="similarity">
    <text evidence="8">Belongs to the TonB-dependent receptor family.</text>
</comment>
<reference evidence="12 13" key="1">
    <citation type="submission" date="2016-11" db="EMBL/GenBank/DDBJ databases">
        <authorList>
            <person name="Varghese N."/>
            <person name="Submissions S."/>
        </authorList>
    </citation>
    <scope>NUCLEOTIDE SEQUENCE [LARGE SCALE GENOMIC DNA]</scope>
    <source>
        <strain evidence="12 13">CGMCC 1.12174</strain>
        <strain evidence="11 14">DSM 26351</strain>
    </source>
</reference>
<dbReference type="SUPFAM" id="SSF56935">
    <property type="entry name" value="Porins"/>
    <property type="match status" value="1"/>
</dbReference>
<proteinExistence type="inferred from homology"/>
<dbReference type="PANTHER" id="PTHR30069:SF29">
    <property type="entry name" value="HEMOGLOBIN AND HEMOGLOBIN-HAPTOGLOBIN-BINDING PROTEIN 1-RELATED"/>
    <property type="match status" value="1"/>
</dbReference>
<dbReference type="AlphaFoldDB" id="A0A1M6WC46"/>
<evidence type="ECO:0000256" key="5">
    <source>
        <dbReference type="ARBA" id="ARBA00022729"/>
    </source>
</evidence>
<dbReference type="Proteomes" id="UP000198940">
    <property type="component" value="Unassembled WGS sequence"/>
</dbReference>
<comment type="caution">
    <text evidence="12">The sequence shown here is derived from an EMBL/GenBank/DDBJ whole genome shotgun (WGS) entry which is preliminary data.</text>
</comment>
<dbReference type="Gene3D" id="2.170.130.10">
    <property type="entry name" value="TonB-dependent receptor, plug domain"/>
    <property type="match status" value="1"/>
</dbReference>
<evidence type="ECO:0000313" key="11">
    <source>
        <dbReference type="EMBL" id="SFC44531.1"/>
    </source>
</evidence>
<dbReference type="GO" id="GO:0009279">
    <property type="term" value="C:cell outer membrane"/>
    <property type="evidence" value="ECO:0007669"/>
    <property type="project" value="UniProtKB-SubCell"/>
</dbReference>
<evidence type="ECO:0000256" key="4">
    <source>
        <dbReference type="ARBA" id="ARBA00022692"/>
    </source>
</evidence>
<sequence>MKKKLILILMLALSSGYVFGQSITVTGSIVDAETNQPVPGVTVLQMGAANGASSDFDGNYSIEVPSNATLRFTAIGYESQEIVVNGRTVINVVMSINTEQLNEVVVTGLGITREKKALGYATATVEAEALTEVATPNIAAALYGRAPGVQISATPGGATSAVNITIRGAQSITGTSTPLIIKDGIPIRNGDVNNGNYWDDQRIRGNGLNDINPEDIESISILKGASAAALYGSEATNGVVLITTKKGKGRGWSADFNTAYNFDRVAYLPEFQNERGPGYPLSISDAGQDENLFLYYDLDGDNVNETRGLIGTTLNFGPRFDGQPTLAWDGKIRPYLPQDSYSGLFNTAHTTRYNTSVSNVTENSNTRFSFTRSDNGSIVPNSSSYKNIFNLNTTINWTEGFRSTLVVDYINGRVNNRPYKIDRLMNNFGGMMSRFDSAEWYKDRYQTSLGYRWVTGANQSLTPDENIIYGGYKEPVLEYLYRANRFQSEERSDRVIGNLTLEWDLADNLTLRGRVSNDFTTEYIENRNPNEVPIAFGNSGYFSMSTRTNSIKYGELLLSYTAQINDDFSLLARLGYNATEQKMRYTSAFTDGGLSVENWFDVAASVNQARQDNDRENLIKDAMIGLLNLDYKGIFYVEGTIRRDRTSTMSPQNNSFIYPSVNSSFILSDAFAMPEAINLLKIRGSWGIVGNYPSIYSANIAYNQNNLGVQGGGSSILYTTLPTDFGNDNIKPEEKHEYEFGVEANLFDNRFIFETTYYNAQIQDQILGLTIPITAGGSSVLSNVGTLRNSGVEVGLTYFPIRSQNVNWELGITGSRQWNKVEKLAPGLDEIIHADYDGNAAQLVSRVGQPMGDLLAHPVATDSQGRKIVDPNGMYKVDPDTLVTVGNAQPKVIGGIRSGLTIKNFSLNILADYRIGGHVMPTALNWMTSRGLTEESLNYSTSERGGLSYYETNDGTRVQIAANATSGPNGEQVFHDGILLEGVQADGSENDVIVSNPEYYFTVYNWGGPQYSPNTRYELYIQENNYLKLREISLGYSLPRKVVDKIGLKSLDLSLFGRNLFYIYRSIKNMDAEQTTAGSNWFQNVNNVGNGFSTRSFGLQVRARL</sequence>
<dbReference type="Gene3D" id="2.60.40.1120">
    <property type="entry name" value="Carboxypeptidase-like, regulatory domain"/>
    <property type="match status" value="1"/>
</dbReference>
<dbReference type="STRING" id="1055723.SAMN05216293_2245"/>
<dbReference type="InterPro" id="IPR039426">
    <property type="entry name" value="TonB-dep_rcpt-like"/>
</dbReference>
<feature type="chain" id="PRO_5009922022" evidence="9">
    <location>
        <begin position="21"/>
        <end position="1105"/>
    </location>
</feature>
<evidence type="ECO:0000256" key="9">
    <source>
        <dbReference type="SAM" id="SignalP"/>
    </source>
</evidence>
<dbReference type="GO" id="GO:0044718">
    <property type="term" value="P:siderophore transmembrane transport"/>
    <property type="evidence" value="ECO:0007669"/>
    <property type="project" value="TreeGrafter"/>
</dbReference>
<dbReference type="GO" id="GO:0015344">
    <property type="term" value="F:siderophore uptake transmembrane transporter activity"/>
    <property type="evidence" value="ECO:0007669"/>
    <property type="project" value="TreeGrafter"/>
</dbReference>
<dbReference type="OrthoDB" id="9768177at2"/>
<dbReference type="Proteomes" id="UP000184031">
    <property type="component" value="Unassembled WGS sequence"/>
</dbReference>
<feature type="signal peptide" evidence="9">
    <location>
        <begin position="1"/>
        <end position="20"/>
    </location>
</feature>
<comment type="subcellular location">
    <subcellularLocation>
        <location evidence="1 8">Cell outer membrane</location>
        <topology evidence="1 8">Multi-pass membrane protein</topology>
    </subcellularLocation>
</comment>
<evidence type="ECO:0000256" key="6">
    <source>
        <dbReference type="ARBA" id="ARBA00023136"/>
    </source>
</evidence>
<dbReference type="EMBL" id="FRAT01000005">
    <property type="protein sequence ID" value="SHK91317.1"/>
    <property type="molecule type" value="Genomic_DNA"/>
</dbReference>
<dbReference type="InterPro" id="IPR008969">
    <property type="entry name" value="CarboxyPept-like_regulatory"/>
</dbReference>
<dbReference type="NCBIfam" id="TIGR04057">
    <property type="entry name" value="SusC_RagA_signa"/>
    <property type="match status" value="1"/>
</dbReference>